<name>A0ABP1HWF7_9EUKA</name>
<evidence type="ECO:0000313" key="2">
    <source>
        <dbReference type="Proteomes" id="UP001642409"/>
    </source>
</evidence>
<organism evidence="1 2">
    <name type="scientific">Hexamita inflata</name>
    <dbReference type="NCBI Taxonomy" id="28002"/>
    <lineage>
        <taxon>Eukaryota</taxon>
        <taxon>Metamonada</taxon>
        <taxon>Diplomonadida</taxon>
        <taxon>Hexamitidae</taxon>
        <taxon>Hexamitinae</taxon>
        <taxon>Hexamita</taxon>
    </lineage>
</organism>
<keyword evidence="2" id="KW-1185">Reference proteome</keyword>
<accession>A0ABP1HWF7</accession>
<dbReference type="EMBL" id="CAXDID020000047">
    <property type="protein sequence ID" value="CAL6003624.1"/>
    <property type="molecule type" value="Genomic_DNA"/>
</dbReference>
<evidence type="ECO:0000313" key="1">
    <source>
        <dbReference type="EMBL" id="CAL6003624.1"/>
    </source>
</evidence>
<protein>
    <submittedName>
        <fullName evidence="1">Hypothetical_protein</fullName>
    </submittedName>
</protein>
<proteinExistence type="predicted"/>
<dbReference type="Proteomes" id="UP001642409">
    <property type="component" value="Unassembled WGS sequence"/>
</dbReference>
<reference evidence="1 2" key="1">
    <citation type="submission" date="2024-07" db="EMBL/GenBank/DDBJ databases">
        <authorList>
            <person name="Akdeniz Z."/>
        </authorList>
    </citation>
    <scope>NUCLEOTIDE SEQUENCE [LARGE SCALE GENOMIC DNA]</scope>
</reference>
<sequence length="480" mass="55584">MILYLLILNIEQQHVCPQNQLIDQGICVQNCPKSRNYVYDEECHLKCPDKQIFMLQKENGIHCLNECPNNYTIKENFCISVHSHKGVILCPPKSYQLKGQCVQLSEYPNIYISSDGKFYNEKCENGEKIIILDSDIYCTLECPSNHKATKQTVYGNYDECVPIQLFNSSVCEKWLNMKIWENATCDLTEFQGITYEINLSKWDNQENLNIQEFSNIDMGIINIKSLNNQSGVNYGFKPYGYKLTNGLFVVDVEIEITDESNIQFCVFQNVNNTMENVHVTGTIKITYQGFNNLHLSRMFGYILTSKSELSKFVNVSSSLKYIVNGVEITQDLQEIDSLPGVIIRLVNCLNETFMINPISVSLGTAKTVDQLILENKLFITNEILPSNKVQKIYTSFDSKQYPNLYQTYYTGALQSFQELYNQVFKLNVDRGIMIPFDKYDSFYADEVLIIHKNYSLYHRIQSCSFNEQHLSHNMYTWYVI</sequence>
<comment type="caution">
    <text evidence="1">The sequence shown here is derived from an EMBL/GenBank/DDBJ whole genome shotgun (WGS) entry which is preliminary data.</text>
</comment>
<gene>
    <name evidence="1" type="ORF">HINF_LOCUS18495</name>
</gene>